<organism evidence="1 2">
    <name type="scientific">Lactococcus hircilactis</name>
    <dbReference type="NCBI Taxonomy" id="1494462"/>
    <lineage>
        <taxon>Bacteria</taxon>
        <taxon>Bacillati</taxon>
        <taxon>Bacillota</taxon>
        <taxon>Bacilli</taxon>
        <taxon>Lactobacillales</taxon>
        <taxon>Streptococcaceae</taxon>
        <taxon>Lactococcus</taxon>
    </lineage>
</organism>
<sequence>MTKQFCGIKIQKLSSASIVQAVHISAPKLRDIVHCGKTGGDFAISGEKEILSVLTKEVWHHGVATTLLKHSVSTDRKLLARIYEENKISPRCFQNADFEIEKTVCEAEKKL</sequence>
<protein>
    <submittedName>
        <fullName evidence="1">Uncharacterized protein</fullName>
    </submittedName>
</protein>
<dbReference type="RefSeq" id="WP_153497132.1">
    <property type="nucleotide sequence ID" value="NZ_CAXYUY010000027.1"/>
</dbReference>
<name>A0A7X1ZBT0_9LACT</name>
<dbReference type="Proteomes" id="UP000439550">
    <property type="component" value="Unassembled WGS sequence"/>
</dbReference>
<keyword evidence="2" id="KW-1185">Reference proteome</keyword>
<accession>A0A7X1ZBT0</accession>
<evidence type="ECO:0000313" key="1">
    <source>
        <dbReference type="EMBL" id="MQW40501.1"/>
    </source>
</evidence>
<proteinExistence type="predicted"/>
<evidence type="ECO:0000313" key="2">
    <source>
        <dbReference type="Proteomes" id="UP000439550"/>
    </source>
</evidence>
<reference evidence="1 2" key="1">
    <citation type="submission" date="2019-10" db="EMBL/GenBank/DDBJ databases">
        <authorList>
            <person name="Dong K."/>
        </authorList>
    </citation>
    <scope>NUCLEOTIDE SEQUENCE [LARGE SCALE GENOMIC DNA]</scope>
    <source>
        <strain evidence="1 2">DSM 28960</strain>
    </source>
</reference>
<dbReference type="EMBL" id="WITJ01000021">
    <property type="protein sequence ID" value="MQW40501.1"/>
    <property type="molecule type" value="Genomic_DNA"/>
</dbReference>
<comment type="caution">
    <text evidence="1">The sequence shown here is derived from an EMBL/GenBank/DDBJ whole genome shotgun (WGS) entry which is preliminary data.</text>
</comment>
<gene>
    <name evidence="1" type="ORF">GHI93_11280</name>
</gene>
<dbReference type="AlphaFoldDB" id="A0A7X1ZBT0"/>